<dbReference type="SUPFAM" id="SSF51445">
    <property type="entry name" value="(Trans)glycosidases"/>
    <property type="match status" value="1"/>
</dbReference>
<dbReference type="InterPro" id="IPR017853">
    <property type="entry name" value="GH"/>
</dbReference>
<evidence type="ECO:0000259" key="3">
    <source>
        <dbReference type="Pfam" id="PF01055"/>
    </source>
</evidence>
<evidence type="ECO:0000313" key="6">
    <source>
        <dbReference type="EMBL" id="SDB75505.1"/>
    </source>
</evidence>
<keyword evidence="2" id="KW-0378">Hydrolase</keyword>
<gene>
    <name evidence="6" type="ORF">SAMN05192581_1002129</name>
    <name evidence="7" type="ORF">SAMN05192582_100337</name>
</gene>
<feature type="domain" description="Glycoside hydrolase family 31 TIM barrel" evidence="3">
    <location>
        <begin position="73"/>
        <end position="172"/>
    </location>
</feature>
<proteinExistence type="inferred from homology"/>
<organism evidence="7 8">
    <name type="scientific">Bacteroides ovatus</name>
    <dbReference type="NCBI Taxonomy" id="28116"/>
    <lineage>
        <taxon>Bacteria</taxon>
        <taxon>Pseudomonadati</taxon>
        <taxon>Bacteroidota</taxon>
        <taxon>Bacteroidia</taxon>
        <taxon>Bacteroidales</taxon>
        <taxon>Bacteroidaceae</taxon>
        <taxon>Bacteroides</taxon>
    </lineage>
</organism>
<evidence type="ECO:0000259" key="4">
    <source>
        <dbReference type="Pfam" id="PF17137"/>
    </source>
</evidence>
<evidence type="ECO:0000256" key="2">
    <source>
        <dbReference type="RuleBase" id="RU361185"/>
    </source>
</evidence>
<dbReference type="InterPro" id="IPR013780">
    <property type="entry name" value="Glyco_hydro_b"/>
</dbReference>
<dbReference type="AlphaFoldDB" id="A0A1G8ASX9"/>
<dbReference type="Gene3D" id="2.60.40.1180">
    <property type="entry name" value="Golgi alpha-mannosidase II"/>
    <property type="match status" value="2"/>
</dbReference>
<dbReference type="InterPro" id="IPR033403">
    <property type="entry name" value="DUF5110"/>
</dbReference>
<dbReference type="GO" id="GO:0004553">
    <property type="term" value="F:hydrolase activity, hydrolyzing O-glycosyl compounds"/>
    <property type="evidence" value="ECO:0007669"/>
    <property type="project" value="InterPro"/>
</dbReference>
<sequence>MRIQPKKQQNIQNAKTRKHISTTTEDLYKNRSNGDKVFIDIPGAKGIEVFIITGPELLDVMKKYNLLSGGGCLPPMWGLGFKYRVKGDAIQDSVMRFADYFRNNHIPCDVLGLEPGWQTATYSCSYIWSKERFPQHKEMLAQLQQKGYKINLWEHAYVHPTSPIRKALEPYLYTAFHTYQQEGIPPFRPLLMDDPKDERLRTISDQYMIGNGMMAAPLYENKKSRKVYFPEGVWYNFNTNEKYEGNREYEITTELNQLPLYVRQGTLLPLAEPVPYINTQTVFNLNCKIYGTPTATCQLFEDDGVSYNFQKGQFNQVTLNAAKGKVKLTRTKGCKIKRYKLKGYEFIN</sequence>
<dbReference type="Pfam" id="PF17137">
    <property type="entry name" value="DUF5110"/>
    <property type="match status" value="1"/>
</dbReference>
<accession>A0A1G8ASX9</accession>
<keyword evidence="2" id="KW-0326">Glycosidase</keyword>
<protein>
    <submittedName>
        <fullName evidence="7">Uncharacterized protein</fullName>
    </submittedName>
</protein>
<dbReference type="PANTHER" id="PTHR22762:SF144">
    <property type="entry name" value="ALPHA-XYLOSIDASE"/>
    <property type="match status" value="1"/>
</dbReference>
<evidence type="ECO:0000256" key="1">
    <source>
        <dbReference type="ARBA" id="ARBA00007806"/>
    </source>
</evidence>
<dbReference type="Pfam" id="PF21365">
    <property type="entry name" value="Glyco_hydro_31_3rd"/>
    <property type="match status" value="1"/>
</dbReference>
<dbReference type="Proteomes" id="UP000183670">
    <property type="component" value="Unassembled WGS sequence"/>
</dbReference>
<dbReference type="InterPro" id="IPR000322">
    <property type="entry name" value="Glyco_hydro_31_TIM"/>
</dbReference>
<dbReference type="Gene3D" id="3.20.20.80">
    <property type="entry name" value="Glycosidases"/>
    <property type="match status" value="2"/>
</dbReference>
<dbReference type="RefSeq" id="WP_229092016.1">
    <property type="nucleotide sequence ID" value="NZ_FMYE01000002.1"/>
</dbReference>
<dbReference type="EMBL" id="FMYE01000002">
    <property type="protein sequence ID" value="SDB75505.1"/>
    <property type="molecule type" value="Genomic_DNA"/>
</dbReference>
<reference evidence="8 9" key="1">
    <citation type="submission" date="2016-10" db="EMBL/GenBank/DDBJ databases">
        <authorList>
            <person name="de Groot N.N."/>
        </authorList>
    </citation>
    <scope>NUCLEOTIDE SEQUENCE [LARGE SCALE GENOMIC DNA]</scope>
    <source>
        <strain evidence="6 9">NLAE-zl-C500</strain>
        <strain evidence="7 8">NLAE-zl-C57</strain>
    </source>
</reference>
<feature type="domain" description="Glycosyl hydrolase family 31 C-terminal" evidence="5">
    <location>
        <begin position="183"/>
        <end position="267"/>
    </location>
</feature>
<dbReference type="Proteomes" id="UP000181870">
    <property type="component" value="Unassembled WGS sequence"/>
</dbReference>
<evidence type="ECO:0000313" key="9">
    <source>
        <dbReference type="Proteomes" id="UP000183670"/>
    </source>
</evidence>
<evidence type="ECO:0000313" key="7">
    <source>
        <dbReference type="EMBL" id="SDH23410.1"/>
    </source>
</evidence>
<dbReference type="Pfam" id="PF01055">
    <property type="entry name" value="Glyco_hydro_31_2nd"/>
    <property type="match status" value="1"/>
</dbReference>
<dbReference type="GO" id="GO:0005975">
    <property type="term" value="P:carbohydrate metabolic process"/>
    <property type="evidence" value="ECO:0007669"/>
    <property type="project" value="InterPro"/>
</dbReference>
<dbReference type="EMBL" id="FNDO01000003">
    <property type="protein sequence ID" value="SDH23410.1"/>
    <property type="molecule type" value="Genomic_DNA"/>
</dbReference>
<dbReference type="SUPFAM" id="SSF51011">
    <property type="entry name" value="Glycosyl hydrolase domain"/>
    <property type="match status" value="1"/>
</dbReference>
<name>A0A1G8ASX9_BACOV</name>
<evidence type="ECO:0000313" key="8">
    <source>
        <dbReference type="Proteomes" id="UP000181870"/>
    </source>
</evidence>
<dbReference type="InterPro" id="IPR048395">
    <property type="entry name" value="Glyco_hydro_31_C"/>
</dbReference>
<evidence type="ECO:0000259" key="5">
    <source>
        <dbReference type="Pfam" id="PF21365"/>
    </source>
</evidence>
<comment type="similarity">
    <text evidence="1 2">Belongs to the glycosyl hydrolase 31 family.</text>
</comment>
<feature type="domain" description="DUF5110" evidence="4">
    <location>
        <begin position="285"/>
        <end position="329"/>
    </location>
</feature>
<dbReference type="PANTHER" id="PTHR22762">
    <property type="entry name" value="ALPHA-GLUCOSIDASE"/>
    <property type="match status" value="1"/>
</dbReference>